<gene>
    <name evidence="2" type="ORF">B0J13DRAFT_532902</name>
</gene>
<feature type="compositionally biased region" description="Low complexity" evidence="1">
    <location>
        <begin position="25"/>
        <end position="42"/>
    </location>
</feature>
<evidence type="ECO:0000313" key="2">
    <source>
        <dbReference type="EMBL" id="KAH7118063.1"/>
    </source>
</evidence>
<dbReference type="OrthoDB" id="5041632at2759"/>
<evidence type="ECO:0000313" key="3">
    <source>
        <dbReference type="Proteomes" id="UP000717696"/>
    </source>
</evidence>
<dbReference type="EMBL" id="JAGMUU010000033">
    <property type="protein sequence ID" value="KAH7118063.1"/>
    <property type="molecule type" value="Genomic_DNA"/>
</dbReference>
<sequence>MSSETFSSNSPFSDQTEAIERIEFSSSSPAVSSPASSLLATPSPRPRGTAADFIKVDWTLWGRQEWMKWPGFERYTGGQDTRAWWQEYGYRVEDHSTCRQGNKLKWICADCFARGFKKKSDFCFVCSTGASIKKHLRAAHGILVCPLVRGLLTC</sequence>
<comment type="caution">
    <text evidence="2">The sequence shown here is derived from an EMBL/GenBank/DDBJ whole genome shotgun (WGS) entry which is preliminary data.</text>
</comment>
<feature type="region of interest" description="Disordered" evidence="1">
    <location>
        <begin position="24"/>
        <end position="46"/>
    </location>
</feature>
<keyword evidence="3" id="KW-1185">Reference proteome</keyword>
<evidence type="ECO:0000256" key="1">
    <source>
        <dbReference type="SAM" id="MobiDB-lite"/>
    </source>
</evidence>
<protein>
    <submittedName>
        <fullName evidence="2">Uncharacterized protein</fullName>
    </submittedName>
</protein>
<dbReference type="Proteomes" id="UP000717696">
    <property type="component" value="Unassembled WGS sequence"/>
</dbReference>
<name>A0A9P9DF09_9HYPO</name>
<accession>A0A9P9DF09</accession>
<proteinExistence type="predicted"/>
<organism evidence="2 3">
    <name type="scientific">Dactylonectria estremocensis</name>
    <dbReference type="NCBI Taxonomy" id="1079267"/>
    <lineage>
        <taxon>Eukaryota</taxon>
        <taxon>Fungi</taxon>
        <taxon>Dikarya</taxon>
        <taxon>Ascomycota</taxon>
        <taxon>Pezizomycotina</taxon>
        <taxon>Sordariomycetes</taxon>
        <taxon>Hypocreomycetidae</taxon>
        <taxon>Hypocreales</taxon>
        <taxon>Nectriaceae</taxon>
        <taxon>Dactylonectria</taxon>
    </lineage>
</organism>
<reference evidence="2" key="1">
    <citation type="journal article" date="2021" name="Nat. Commun.">
        <title>Genetic determinants of endophytism in the Arabidopsis root mycobiome.</title>
        <authorList>
            <person name="Mesny F."/>
            <person name="Miyauchi S."/>
            <person name="Thiergart T."/>
            <person name="Pickel B."/>
            <person name="Atanasova L."/>
            <person name="Karlsson M."/>
            <person name="Huettel B."/>
            <person name="Barry K.W."/>
            <person name="Haridas S."/>
            <person name="Chen C."/>
            <person name="Bauer D."/>
            <person name="Andreopoulos W."/>
            <person name="Pangilinan J."/>
            <person name="LaButti K."/>
            <person name="Riley R."/>
            <person name="Lipzen A."/>
            <person name="Clum A."/>
            <person name="Drula E."/>
            <person name="Henrissat B."/>
            <person name="Kohler A."/>
            <person name="Grigoriev I.V."/>
            <person name="Martin F.M."/>
            <person name="Hacquard S."/>
        </authorList>
    </citation>
    <scope>NUCLEOTIDE SEQUENCE</scope>
    <source>
        <strain evidence="2">MPI-CAGE-AT-0021</strain>
    </source>
</reference>
<dbReference type="AlphaFoldDB" id="A0A9P9DF09"/>